<dbReference type="InParanoid" id="A0A2J6SZ53"/>
<dbReference type="GeneID" id="36581255"/>
<sequence>KRDLYIILDKFCNSKVTNSRNKIYTLLDISLNIYNINLFRTDYRKNLKDTIFNIILFL</sequence>
<name>A0A2J6SZ53_9HELO</name>
<evidence type="ECO:0000313" key="2">
    <source>
        <dbReference type="Proteomes" id="UP000235371"/>
    </source>
</evidence>
<organism evidence="1 2">
    <name type="scientific">Hyaloscypha bicolor E</name>
    <dbReference type="NCBI Taxonomy" id="1095630"/>
    <lineage>
        <taxon>Eukaryota</taxon>
        <taxon>Fungi</taxon>
        <taxon>Dikarya</taxon>
        <taxon>Ascomycota</taxon>
        <taxon>Pezizomycotina</taxon>
        <taxon>Leotiomycetes</taxon>
        <taxon>Helotiales</taxon>
        <taxon>Hyaloscyphaceae</taxon>
        <taxon>Hyaloscypha</taxon>
        <taxon>Hyaloscypha bicolor</taxon>
    </lineage>
</organism>
<feature type="non-terminal residue" evidence="1">
    <location>
        <position position="58"/>
    </location>
</feature>
<accession>A0A2J6SZ53</accession>
<dbReference type="OrthoDB" id="2157530at2759"/>
<feature type="non-terminal residue" evidence="1">
    <location>
        <position position="1"/>
    </location>
</feature>
<dbReference type="EMBL" id="KZ613853">
    <property type="protein sequence ID" value="PMD56032.1"/>
    <property type="molecule type" value="Genomic_DNA"/>
</dbReference>
<proteinExistence type="predicted"/>
<protein>
    <submittedName>
        <fullName evidence="1">Uncharacterized protein</fullName>
    </submittedName>
</protein>
<dbReference type="STRING" id="1095630.A0A2J6SZ53"/>
<evidence type="ECO:0000313" key="1">
    <source>
        <dbReference type="EMBL" id="PMD56032.1"/>
    </source>
</evidence>
<dbReference type="RefSeq" id="XP_024732936.1">
    <property type="nucleotide sequence ID" value="XM_024873175.1"/>
</dbReference>
<gene>
    <name evidence="1" type="ORF">K444DRAFT_488964</name>
</gene>
<keyword evidence="2" id="KW-1185">Reference proteome</keyword>
<dbReference type="Proteomes" id="UP000235371">
    <property type="component" value="Unassembled WGS sequence"/>
</dbReference>
<dbReference type="AlphaFoldDB" id="A0A2J6SZ53"/>
<reference evidence="1 2" key="1">
    <citation type="submission" date="2016-04" db="EMBL/GenBank/DDBJ databases">
        <title>A degradative enzymes factory behind the ericoid mycorrhizal symbiosis.</title>
        <authorList>
            <consortium name="DOE Joint Genome Institute"/>
            <person name="Martino E."/>
            <person name="Morin E."/>
            <person name="Grelet G."/>
            <person name="Kuo A."/>
            <person name="Kohler A."/>
            <person name="Daghino S."/>
            <person name="Barry K."/>
            <person name="Choi C."/>
            <person name="Cichocki N."/>
            <person name="Clum A."/>
            <person name="Copeland A."/>
            <person name="Hainaut M."/>
            <person name="Haridas S."/>
            <person name="Labutti K."/>
            <person name="Lindquist E."/>
            <person name="Lipzen A."/>
            <person name="Khouja H.-R."/>
            <person name="Murat C."/>
            <person name="Ohm R."/>
            <person name="Olson A."/>
            <person name="Spatafora J."/>
            <person name="Veneault-Fourrey C."/>
            <person name="Henrissat B."/>
            <person name="Grigoriev I."/>
            <person name="Martin F."/>
            <person name="Perotto S."/>
        </authorList>
    </citation>
    <scope>NUCLEOTIDE SEQUENCE [LARGE SCALE GENOMIC DNA]</scope>
    <source>
        <strain evidence="1 2">E</strain>
    </source>
</reference>